<accession>A0AA40WYR8</accession>
<dbReference type="Pfam" id="PF04985">
    <property type="entry name" value="Phage_tube"/>
    <property type="match status" value="1"/>
</dbReference>
<dbReference type="NCBIfam" id="TIGR01611">
    <property type="entry name" value="tail_tube"/>
    <property type="match status" value="1"/>
</dbReference>
<dbReference type="AlphaFoldDB" id="A0AA40WYR8"/>
<organism evidence="1 2">
    <name type="scientific">Rouxiella silvae</name>
    <dbReference type="NCBI Taxonomy" id="1646373"/>
    <lineage>
        <taxon>Bacteria</taxon>
        <taxon>Pseudomonadati</taxon>
        <taxon>Pseudomonadota</taxon>
        <taxon>Gammaproteobacteria</taxon>
        <taxon>Enterobacterales</taxon>
        <taxon>Yersiniaceae</taxon>
        <taxon>Rouxiella</taxon>
    </lineage>
</organism>
<sequence>MALPSKLFAFNAFVNGNSYLGKAEEITTPKLSRKTEDYQGAGMPMGVSVHLGFETGAADMEITLGGIDPQLIKTYGSTIDGVQLRFAGSYLDDSTGNAIPCEIQTRGRVQEMDWGSAKSGDNTSHKYSLKNTYVKITINGEEVFELDALNMVWIVGGKDMMEQHRANIGL</sequence>
<gene>
    <name evidence="1" type="ORF">ITX54_02590</name>
</gene>
<evidence type="ECO:0000313" key="1">
    <source>
        <dbReference type="EMBL" id="MBF6635553.1"/>
    </source>
</evidence>
<reference evidence="1" key="2">
    <citation type="submission" date="2022-09" db="EMBL/GenBank/DDBJ databases">
        <title>Rouxiella aceris sp. nov., isolated from tree sap and emended description of the genus Rhouxiella.</title>
        <authorList>
            <person name="Kim I.S."/>
        </authorList>
    </citation>
    <scope>NUCLEOTIDE SEQUENCE</scope>
    <source>
        <strain evidence="1">SAP-2</strain>
    </source>
</reference>
<dbReference type="Proteomes" id="UP000705283">
    <property type="component" value="Unassembled WGS sequence"/>
</dbReference>
<evidence type="ECO:0000313" key="2">
    <source>
        <dbReference type="Proteomes" id="UP000705283"/>
    </source>
</evidence>
<reference evidence="1" key="1">
    <citation type="submission" date="2020-11" db="EMBL/GenBank/DDBJ databases">
        <authorList>
            <person name="Lee S.D."/>
        </authorList>
    </citation>
    <scope>NUCLEOTIDE SEQUENCE</scope>
    <source>
        <strain evidence="1">SAP-2</strain>
    </source>
</reference>
<name>A0AA40WYR8_9GAMM</name>
<comment type="caution">
    <text evidence="1">The sequence shown here is derived from an EMBL/GenBank/DDBJ whole genome shotgun (WGS) entry which is preliminary data.</text>
</comment>
<dbReference type="EMBL" id="JADMKS010000001">
    <property type="protein sequence ID" value="MBF6635553.1"/>
    <property type="molecule type" value="Genomic_DNA"/>
</dbReference>
<proteinExistence type="predicted"/>
<dbReference type="InterPro" id="IPR006498">
    <property type="entry name" value="Tail_tube"/>
</dbReference>
<dbReference type="RefSeq" id="WP_152200305.1">
    <property type="nucleotide sequence ID" value="NZ_JADMKS010000001.1"/>
</dbReference>
<protein>
    <submittedName>
        <fullName evidence="1">Phage major tail tube protein</fullName>
    </submittedName>
</protein>